<evidence type="ECO:0000313" key="2">
    <source>
        <dbReference type="EMBL" id="CAB4742322.1"/>
    </source>
</evidence>
<keyword evidence="1" id="KW-0812">Transmembrane</keyword>
<dbReference type="Pfam" id="PF03334">
    <property type="entry name" value="PhaG_MnhG_YufB"/>
    <property type="match status" value="1"/>
</dbReference>
<gene>
    <name evidence="2" type="ORF">UFOPK2766_01121</name>
</gene>
<dbReference type="NCBIfam" id="NF009314">
    <property type="entry name" value="PRK12674.1-2"/>
    <property type="match status" value="1"/>
</dbReference>
<dbReference type="InterPro" id="IPR005133">
    <property type="entry name" value="PhaG_MnhG_YufB"/>
</dbReference>
<dbReference type="NCBIfam" id="TIGR01300">
    <property type="entry name" value="CPA3_mnhG_phaG"/>
    <property type="match status" value="1"/>
</dbReference>
<accession>A0A6J6T537</accession>
<evidence type="ECO:0000256" key="1">
    <source>
        <dbReference type="SAM" id="Phobius"/>
    </source>
</evidence>
<feature type="transmembrane region" description="Helical" evidence="1">
    <location>
        <begin position="47"/>
        <end position="76"/>
    </location>
</feature>
<dbReference type="GO" id="GO:0015385">
    <property type="term" value="F:sodium:proton antiporter activity"/>
    <property type="evidence" value="ECO:0007669"/>
    <property type="project" value="TreeGrafter"/>
</dbReference>
<feature type="transmembrane region" description="Helical" evidence="1">
    <location>
        <begin position="6"/>
        <end position="27"/>
    </location>
</feature>
<protein>
    <submittedName>
        <fullName evidence="2">Unannotated protein</fullName>
    </submittedName>
</protein>
<name>A0A6J6T537_9ZZZZ</name>
<dbReference type="AlphaFoldDB" id="A0A6J6T537"/>
<proteinExistence type="predicted"/>
<keyword evidence="1" id="KW-0472">Membrane</keyword>
<dbReference type="PANTHER" id="PTHR34703:SF1">
    <property type="entry name" value="ANTIPORTER SUBUNIT MNHG2-RELATED"/>
    <property type="match status" value="1"/>
</dbReference>
<sequence length="115" mass="11828">MSVTEVMSAVLVVAGCALGLLGGLGVYRLPDVFGRMHAATKPPTLGLVLVAVGAILQVNALSGATLLVLVILLQFLTAPVGAHMVARAAYESGDQLDEGTVIDELSQADPPEMYP</sequence>
<dbReference type="EMBL" id="CAEZYU010000045">
    <property type="protein sequence ID" value="CAB4742322.1"/>
    <property type="molecule type" value="Genomic_DNA"/>
</dbReference>
<reference evidence="2" key="1">
    <citation type="submission" date="2020-05" db="EMBL/GenBank/DDBJ databases">
        <authorList>
            <person name="Chiriac C."/>
            <person name="Salcher M."/>
            <person name="Ghai R."/>
            <person name="Kavagutti S V."/>
        </authorList>
    </citation>
    <scope>NUCLEOTIDE SEQUENCE</scope>
</reference>
<keyword evidence="1" id="KW-1133">Transmembrane helix</keyword>
<dbReference type="PANTHER" id="PTHR34703">
    <property type="entry name" value="ANTIPORTER SUBUNIT MNHG2-RELATED"/>
    <property type="match status" value="1"/>
</dbReference>
<organism evidence="2">
    <name type="scientific">freshwater metagenome</name>
    <dbReference type="NCBI Taxonomy" id="449393"/>
    <lineage>
        <taxon>unclassified sequences</taxon>
        <taxon>metagenomes</taxon>
        <taxon>ecological metagenomes</taxon>
    </lineage>
</organism>